<reference evidence="1 2" key="1">
    <citation type="journal article" date="2023" name="Sci. Data">
        <title>Genome assembly of the Korean intertidal mud-creeper Batillaria attramentaria.</title>
        <authorList>
            <person name="Patra A.K."/>
            <person name="Ho P.T."/>
            <person name="Jun S."/>
            <person name="Lee S.J."/>
            <person name="Kim Y."/>
            <person name="Won Y.J."/>
        </authorList>
    </citation>
    <scope>NUCLEOTIDE SEQUENCE [LARGE SCALE GENOMIC DNA]</scope>
    <source>
        <strain evidence="1">Wonlab-2016</strain>
    </source>
</reference>
<dbReference type="Proteomes" id="UP001519460">
    <property type="component" value="Unassembled WGS sequence"/>
</dbReference>
<keyword evidence="2" id="KW-1185">Reference proteome</keyword>
<sequence length="137" mass="15191">MAIAEKKRKKKTLLLNSCNREIVYVTDRGGFCGFSRFTANGVFAFFVTSRVAADPIGIASSLYVLQSGNEGSEMQTYTSVNISRVSSWLLETKVLLATSRACEEGGFPTDEVSNVVIRFSDFYWMKAHTFRAGPPLQ</sequence>
<evidence type="ECO:0000313" key="2">
    <source>
        <dbReference type="Proteomes" id="UP001519460"/>
    </source>
</evidence>
<organism evidence="1 2">
    <name type="scientific">Batillaria attramentaria</name>
    <dbReference type="NCBI Taxonomy" id="370345"/>
    <lineage>
        <taxon>Eukaryota</taxon>
        <taxon>Metazoa</taxon>
        <taxon>Spiralia</taxon>
        <taxon>Lophotrochozoa</taxon>
        <taxon>Mollusca</taxon>
        <taxon>Gastropoda</taxon>
        <taxon>Caenogastropoda</taxon>
        <taxon>Sorbeoconcha</taxon>
        <taxon>Cerithioidea</taxon>
        <taxon>Batillariidae</taxon>
        <taxon>Batillaria</taxon>
    </lineage>
</organism>
<gene>
    <name evidence="1" type="ORF">BaRGS_00032173</name>
</gene>
<protein>
    <submittedName>
        <fullName evidence="1">Uncharacterized protein</fullName>
    </submittedName>
</protein>
<proteinExistence type="predicted"/>
<accession>A0ABD0JNF2</accession>
<name>A0ABD0JNF2_9CAEN</name>
<comment type="caution">
    <text evidence="1">The sequence shown here is derived from an EMBL/GenBank/DDBJ whole genome shotgun (WGS) entry which is preliminary data.</text>
</comment>
<dbReference type="EMBL" id="JACVVK020000372">
    <property type="protein sequence ID" value="KAK7476555.1"/>
    <property type="molecule type" value="Genomic_DNA"/>
</dbReference>
<evidence type="ECO:0000313" key="1">
    <source>
        <dbReference type="EMBL" id="KAK7476555.1"/>
    </source>
</evidence>
<dbReference type="AlphaFoldDB" id="A0ABD0JNF2"/>